<dbReference type="Gene3D" id="3.40.1740.10">
    <property type="entry name" value="VC0467-like"/>
    <property type="match status" value="1"/>
</dbReference>
<sequence length="191" mass="20474">MTLKKPRSSLAGWMLVATPSVQDKAFRRAVVLVCAHSSSGALGLMVNRPAPNMTLRRLFKEKGVAAPTVPLGVPIFAGGPADIDNVIVMHKPVEADNDATIPITDQIEITPTLDMVGDLACGHPTGSYAVTLGHCAWSAGGIERELADGTWLLAPARPEIMFNAPIEERWEAAMRFMRVPPERFSPVAGHA</sequence>
<dbReference type="PANTHER" id="PTHR30327">
    <property type="entry name" value="UNCHARACTERIZED PROTEIN YQGE"/>
    <property type="match status" value="1"/>
</dbReference>
<dbReference type="Proteomes" id="UP000251571">
    <property type="component" value="Unassembled WGS sequence"/>
</dbReference>
<evidence type="ECO:0000313" key="4">
    <source>
        <dbReference type="EMBL" id="SSA51769.1"/>
    </source>
</evidence>
<accession>A0A2Y9BBT6</accession>
<dbReference type="EMBL" id="UETC01000025">
    <property type="protein sequence ID" value="SSA51769.1"/>
    <property type="molecule type" value="Genomic_DNA"/>
</dbReference>
<proteinExistence type="inferred from homology"/>
<evidence type="ECO:0000256" key="1">
    <source>
        <dbReference type="ARBA" id="ARBA00009600"/>
    </source>
</evidence>
<name>A0A2Y9BBT6_9RHOB</name>
<protein>
    <recommendedName>
        <fullName evidence="2">UPF0301 protein BCF38_12512</fullName>
    </recommendedName>
</protein>
<keyword evidence="5" id="KW-1185">Reference proteome</keyword>
<dbReference type="EMBL" id="QGDJ01000025">
    <property type="protein sequence ID" value="PWJ10196.1"/>
    <property type="molecule type" value="Genomic_DNA"/>
</dbReference>
<dbReference type="GO" id="GO:0005829">
    <property type="term" value="C:cytosol"/>
    <property type="evidence" value="ECO:0007669"/>
    <property type="project" value="TreeGrafter"/>
</dbReference>
<dbReference type="HAMAP" id="MF_00758">
    <property type="entry name" value="UPF0301"/>
    <property type="match status" value="1"/>
</dbReference>
<dbReference type="RefSeq" id="WP_170125555.1">
    <property type="nucleotide sequence ID" value="NZ_QGDJ01000025.1"/>
</dbReference>
<reference evidence="3 5" key="2">
    <citation type="submission" date="2018-03" db="EMBL/GenBank/DDBJ databases">
        <title>Genomic Encyclopedia of Archaeal and Bacterial Type Strains, Phase II (KMG-II): from individual species to whole genera.</title>
        <authorList>
            <person name="Goeker M."/>
        </authorList>
    </citation>
    <scope>NUCLEOTIDE SEQUENCE [LARGE SCALE GENOMIC DNA]</scope>
    <source>
        <strain evidence="3 5">DSM 25227</strain>
    </source>
</reference>
<dbReference type="Proteomes" id="UP000245839">
    <property type="component" value="Unassembled WGS sequence"/>
</dbReference>
<dbReference type="InterPro" id="IPR003774">
    <property type="entry name" value="AlgH-like"/>
</dbReference>
<evidence type="ECO:0000313" key="6">
    <source>
        <dbReference type="Proteomes" id="UP000251571"/>
    </source>
</evidence>
<dbReference type="AlphaFoldDB" id="A0A2Y9BBT6"/>
<comment type="similarity">
    <text evidence="1 2">Belongs to the UPF0301 (AlgH) family.</text>
</comment>
<evidence type="ECO:0000313" key="3">
    <source>
        <dbReference type="EMBL" id="PWJ10196.1"/>
    </source>
</evidence>
<dbReference type="SUPFAM" id="SSF143456">
    <property type="entry name" value="VC0467-like"/>
    <property type="match status" value="1"/>
</dbReference>
<organism evidence="4 6">
    <name type="scientific">Jannaschia seohaensis</name>
    <dbReference type="NCBI Taxonomy" id="475081"/>
    <lineage>
        <taxon>Bacteria</taxon>
        <taxon>Pseudomonadati</taxon>
        <taxon>Pseudomonadota</taxon>
        <taxon>Alphaproteobacteria</taxon>
        <taxon>Rhodobacterales</taxon>
        <taxon>Roseobacteraceae</taxon>
        <taxon>Jannaschia</taxon>
    </lineage>
</organism>
<dbReference type="Pfam" id="PF02622">
    <property type="entry name" value="DUF179"/>
    <property type="match status" value="1"/>
</dbReference>
<dbReference type="PANTHER" id="PTHR30327:SF1">
    <property type="entry name" value="UPF0301 PROTEIN YQGE"/>
    <property type="match status" value="1"/>
</dbReference>
<evidence type="ECO:0000256" key="2">
    <source>
        <dbReference type="HAMAP-Rule" id="MF_00758"/>
    </source>
</evidence>
<gene>
    <name evidence="3" type="ORF">BCF38_12512</name>
    <name evidence="4" type="ORF">SAMN05421539_12512</name>
</gene>
<reference evidence="4 6" key="1">
    <citation type="submission" date="2016-10" db="EMBL/GenBank/DDBJ databases">
        <authorList>
            <person name="Cai Z."/>
        </authorList>
    </citation>
    <scope>NUCLEOTIDE SEQUENCE [LARGE SCALE GENOMIC DNA]</scope>
    <source>
        <strain evidence="4 6">DSM 25227</strain>
    </source>
</reference>
<evidence type="ECO:0000313" key="5">
    <source>
        <dbReference type="Proteomes" id="UP000245839"/>
    </source>
</evidence>